<feature type="region of interest" description="Disordered" evidence="1">
    <location>
        <begin position="111"/>
        <end position="162"/>
    </location>
</feature>
<accession>A0A8H3U897</accession>
<dbReference type="AlphaFoldDB" id="A0A8H3U897"/>
<sequence>MFTPASLQRIISASKNEFEVMAPRRRIRESVPTVKAIARLALASTWPKPKRARSHISSISVPPFGSSQTPTEKVKTKSKFRSPRNLIMDTFSKFSAHMPLQRYVYKQNTQNEWDASSPAMSIQRRDTDSTVPTAPEQNSAAEATISTPPTTRTPSPESDPKFIPKCLTVQGRHAKSYRVKVPANSVSSSISGRTDETPHCPRKLPFSRRQTAITKEPSTASNKEPPTPLQNLARFEREVTAYHKTHGRDNNQDAAQSLLRKYGIKIVLSSLQPSERVHLMSCLYRRAYDFEISRLPASSCAVTRVWKKKYPRFFPEWRTVDDFEWRFYDHEGEVRMEAYVAMAEETGEEGPFSRGEVERVWLEGFGDARGEMGEAWWGEVEGWVDGVEEV</sequence>
<feature type="region of interest" description="Disordered" evidence="1">
    <location>
        <begin position="51"/>
        <end position="79"/>
    </location>
</feature>
<feature type="compositionally biased region" description="Polar residues" evidence="1">
    <location>
        <begin position="129"/>
        <end position="141"/>
    </location>
</feature>
<gene>
    <name evidence="2" type="ORF">EG328_009584</name>
</gene>
<evidence type="ECO:0000313" key="2">
    <source>
        <dbReference type="EMBL" id="KAE9965537.1"/>
    </source>
</evidence>
<evidence type="ECO:0000256" key="1">
    <source>
        <dbReference type="SAM" id="MobiDB-lite"/>
    </source>
</evidence>
<feature type="compositionally biased region" description="Polar residues" evidence="1">
    <location>
        <begin position="55"/>
        <end position="71"/>
    </location>
</feature>
<dbReference type="Proteomes" id="UP000447873">
    <property type="component" value="Unassembled WGS sequence"/>
</dbReference>
<feature type="compositionally biased region" description="Low complexity" evidence="1">
    <location>
        <begin position="144"/>
        <end position="156"/>
    </location>
</feature>
<proteinExistence type="predicted"/>
<dbReference type="EMBL" id="WNWS01000584">
    <property type="protein sequence ID" value="KAE9965537.1"/>
    <property type="molecule type" value="Genomic_DNA"/>
</dbReference>
<comment type="caution">
    <text evidence="2">The sequence shown here is derived from an EMBL/GenBank/DDBJ whole genome shotgun (WGS) entry which is preliminary data.</text>
</comment>
<protein>
    <submittedName>
        <fullName evidence="2">Uncharacterized protein</fullName>
    </submittedName>
</protein>
<evidence type="ECO:0000313" key="3">
    <source>
        <dbReference type="Proteomes" id="UP000447873"/>
    </source>
</evidence>
<organism evidence="2 3">
    <name type="scientific">Venturia inaequalis</name>
    <name type="common">Apple scab fungus</name>
    <dbReference type="NCBI Taxonomy" id="5025"/>
    <lineage>
        <taxon>Eukaryota</taxon>
        <taxon>Fungi</taxon>
        <taxon>Dikarya</taxon>
        <taxon>Ascomycota</taxon>
        <taxon>Pezizomycotina</taxon>
        <taxon>Dothideomycetes</taxon>
        <taxon>Pleosporomycetidae</taxon>
        <taxon>Venturiales</taxon>
        <taxon>Venturiaceae</taxon>
        <taxon>Venturia</taxon>
    </lineage>
</organism>
<reference evidence="2 3" key="1">
    <citation type="submission" date="2018-12" db="EMBL/GenBank/DDBJ databases">
        <title>Venturia inaequalis Genome Resource.</title>
        <authorList>
            <person name="Lichtner F.J."/>
        </authorList>
    </citation>
    <scope>NUCLEOTIDE SEQUENCE [LARGE SCALE GENOMIC DNA]</scope>
    <source>
        <strain evidence="2 3">120213</strain>
    </source>
</reference>
<name>A0A8H3U897_VENIN</name>
<feature type="compositionally biased region" description="Polar residues" evidence="1">
    <location>
        <begin position="111"/>
        <end position="120"/>
    </location>
</feature>